<dbReference type="SUPFAM" id="SSF53850">
    <property type="entry name" value="Periplasmic binding protein-like II"/>
    <property type="match status" value="1"/>
</dbReference>
<evidence type="ECO:0000256" key="3">
    <source>
        <dbReference type="ARBA" id="ARBA00023125"/>
    </source>
</evidence>
<dbReference type="Pfam" id="PF03466">
    <property type="entry name" value="LysR_substrate"/>
    <property type="match status" value="1"/>
</dbReference>
<evidence type="ECO:0000313" key="7">
    <source>
        <dbReference type="Proteomes" id="UP000295765"/>
    </source>
</evidence>
<dbReference type="Pfam" id="PF00126">
    <property type="entry name" value="HTH_1"/>
    <property type="match status" value="1"/>
</dbReference>
<keyword evidence="4" id="KW-0804">Transcription</keyword>
<dbReference type="GO" id="GO:0003700">
    <property type="term" value="F:DNA-binding transcription factor activity"/>
    <property type="evidence" value="ECO:0007669"/>
    <property type="project" value="InterPro"/>
</dbReference>
<evidence type="ECO:0000259" key="5">
    <source>
        <dbReference type="PROSITE" id="PS50931"/>
    </source>
</evidence>
<dbReference type="PANTHER" id="PTHR30126:SF4">
    <property type="entry name" value="LYSR FAMILY TRANSCRIPTIONAL REGULATOR"/>
    <property type="match status" value="1"/>
</dbReference>
<comment type="similarity">
    <text evidence="1">Belongs to the LysR transcriptional regulatory family.</text>
</comment>
<dbReference type="PANTHER" id="PTHR30126">
    <property type="entry name" value="HTH-TYPE TRANSCRIPTIONAL REGULATOR"/>
    <property type="match status" value="1"/>
</dbReference>
<dbReference type="InterPro" id="IPR036390">
    <property type="entry name" value="WH_DNA-bd_sf"/>
</dbReference>
<dbReference type="Gene3D" id="3.40.190.10">
    <property type="entry name" value="Periplasmic binding protein-like II"/>
    <property type="match status" value="2"/>
</dbReference>
<reference evidence="6 7" key="1">
    <citation type="submission" date="2019-03" db="EMBL/GenBank/DDBJ databases">
        <title>Genomic Encyclopedia of Type Strains, Phase IV (KMG-IV): sequencing the most valuable type-strain genomes for metagenomic binning, comparative biology and taxonomic classification.</title>
        <authorList>
            <person name="Goeker M."/>
        </authorList>
    </citation>
    <scope>NUCLEOTIDE SEQUENCE [LARGE SCALE GENOMIC DNA]</scope>
    <source>
        <strain evidence="6 7">DSM 25287</strain>
    </source>
</reference>
<organism evidence="6 7">
    <name type="scientific">Plasticicumulans lactativorans</name>
    <dbReference type="NCBI Taxonomy" id="1133106"/>
    <lineage>
        <taxon>Bacteria</taxon>
        <taxon>Pseudomonadati</taxon>
        <taxon>Pseudomonadota</taxon>
        <taxon>Gammaproteobacteria</taxon>
        <taxon>Candidatus Competibacteraceae</taxon>
        <taxon>Plasticicumulans</taxon>
    </lineage>
</organism>
<dbReference type="InterPro" id="IPR000847">
    <property type="entry name" value="LysR_HTH_N"/>
</dbReference>
<evidence type="ECO:0000256" key="2">
    <source>
        <dbReference type="ARBA" id="ARBA00023015"/>
    </source>
</evidence>
<keyword evidence="3" id="KW-0238">DNA-binding</keyword>
<dbReference type="InterPro" id="IPR005119">
    <property type="entry name" value="LysR_subst-bd"/>
</dbReference>
<dbReference type="OrthoDB" id="5293066at2"/>
<evidence type="ECO:0000256" key="1">
    <source>
        <dbReference type="ARBA" id="ARBA00009437"/>
    </source>
</evidence>
<keyword evidence="2" id="KW-0805">Transcription regulation</keyword>
<name>A0A4R2LU70_9GAMM</name>
<gene>
    <name evidence="6" type="ORF">EV699_102121</name>
</gene>
<protein>
    <submittedName>
        <fullName evidence="6">LysR family transcriptional regulator</fullName>
    </submittedName>
</protein>
<evidence type="ECO:0000313" key="6">
    <source>
        <dbReference type="EMBL" id="TCO83423.1"/>
    </source>
</evidence>
<sequence length="298" mass="31569">MPTRLTLDALIVLDAIARRGSFAGAAEDLHRVPSAITYAVHKLEQELALQLFDRSGHRARLTADGEQLLAAGRELLHAADGVDALARRLAGGWEAELALLLGRLLPPESLLPLLAAFYREAPGTRLWLIEERGAGVREGDGRADLVIGTSGPPAPAWATRPFGTVDFVFACAPGHPLATIVEPLPPAVWCTHRQVMVSDGAPAATWRACGAVAFGELLGVPTYPAQLAALRAGLGVGFVPRPWFEAARDAGGLVAKAVTEPPPAVTLHLAWRRGPAGRALQWFLHALEACPLPALRPA</sequence>
<dbReference type="PROSITE" id="PS50931">
    <property type="entry name" value="HTH_LYSR"/>
    <property type="match status" value="1"/>
</dbReference>
<dbReference type="InterPro" id="IPR036388">
    <property type="entry name" value="WH-like_DNA-bd_sf"/>
</dbReference>
<dbReference type="RefSeq" id="WP_132538339.1">
    <property type="nucleotide sequence ID" value="NZ_SLWY01000002.1"/>
</dbReference>
<dbReference type="SUPFAM" id="SSF46785">
    <property type="entry name" value="Winged helix' DNA-binding domain"/>
    <property type="match status" value="1"/>
</dbReference>
<dbReference type="EMBL" id="SLWY01000002">
    <property type="protein sequence ID" value="TCO83423.1"/>
    <property type="molecule type" value="Genomic_DNA"/>
</dbReference>
<dbReference type="GO" id="GO:0000976">
    <property type="term" value="F:transcription cis-regulatory region binding"/>
    <property type="evidence" value="ECO:0007669"/>
    <property type="project" value="TreeGrafter"/>
</dbReference>
<comment type="caution">
    <text evidence="6">The sequence shown here is derived from an EMBL/GenBank/DDBJ whole genome shotgun (WGS) entry which is preliminary data.</text>
</comment>
<feature type="domain" description="HTH lysR-type" evidence="5">
    <location>
        <begin position="5"/>
        <end position="62"/>
    </location>
</feature>
<keyword evidence="7" id="KW-1185">Reference proteome</keyword>
<dbReference type="Gene3D" id="1.10.10.10">
    <property type="entry name" value="Winged helix-like DNA-binding domain superfamily/Winged helix DNA-binding domain"/>
    <property type="match status" value="1"/>
</dbReference>
<evidence type="ECO:0000256" key="4">
    <source>
        <dbReference type="ARBA" id="ARBA00023163"/>
    </source>
</evidence>
<proteinExistence type="inferred from homology"/>
<accession>A0A4R2LU70</accession>
<dbReference type="Proteomes" id="UP000295765">
    <property type="component" value="Unassembled WGS sequence"/>
</dbReference>
<dbReference type="AlphaFoldDB" id="A0A4R2LU70"/>